<dbReference type="Pfam" id="PF00571">
    <property type="entry name" value="CBS"/>
    <property type="match status" value="2"/>
</dbReference>
<keyword evidence="8 10" id="KW-0472">Membrane</keyword>
<evidence type="ECO:0000256" key="7">
    <source>
        <dbReference type="ARBA" id="ARBA00023122"/>
    </source>
</evidence>
<dbReference type="Proteomes" id="UP001501521">
    <property type="component" value="Unassembled WGS sequence"/>
</dbReference>
<dbReference type="PROSITE" id="PS51846">
    <property type="entry name" value="CNNM"/>
    <property type="match status" value="1"/>
</dbReference>
<dbReference type="Pfam" id="PF01595">
    <property type="entry name" value="CNNM"/>
    <property type="match status" value="1"/>
</dbReference>
<feature type="transmembrane region" description="Helical" evidence="11">
    <location>
        <begin position="6"/>
        <end position="28"/>
    </location>
</feature>
<evidence type="ECO:0000313" key="14">
    <source>
        <dbReference type="EMBL" id="GAA4897837.1"/>
    </source>
</evidence>
<dbReference type="SMART" id="SM01091">
    <property type="entry name" value="CorC_HlyC"/>
    <property type="match status" value="1"/>
</dbReference>
<dbReference type="InterPro" id="IPR051676">
    <property type="entry name" value="UPF0053_domain"/>
</dbReference>
<dbReference type="InterPro" id="IPR016169">
    <property type="entry name" value="FAD-bd_PCMH_sub2"/>
</dbReference>
<dbReference type="Pfam" id="PF03471">
    <property type="entry name" value="CorC_HlyC"/>
    <property type="match status" value="1"/>
</dbReference>
<keyword evidence="3" id="KW-1003">Cell membrane</keyword>
<dbReference type="CDD" id="cd04590">
    <property type="entry name" value="CBS_pair_CorC_HlyC_assoc"/>
    <property type="match status" value="1"/>
</dbReference>
<feature type="domain" description="CBS" evidence="12">
    <location>
        <begin position="214"/>
        <end position="273"/>
    </location>
</feature>
<dbReference type="InterPro" id="IPR036318">
    <property type="entry name" value="FAD-bd_PCMH-like_sf"/>
</dbReference>
<feature type="transmembrane region" description="Helical" evidence="11">
    <location>
        <begin position="132"/>
        <end position="154"/>
    </location>
</feature>
<keyword evidence="5" id="KW-0677">Repeat</keyword>
<evidence type="ECO:0000256" key="10">
    <source>
        <dbReference type="PROSITE-ProRule" id="PRU01193"/>
    </source>
</evidence>
<keyword evidence="15" id="KW-1185">Reference proteome</keyword>
<reference evidence="15" key="1">
    <citation type="journal article" date="2019" name="Int. J. Syst. Evol. Microbiol.">
        <title>The Global Catalogue of Microorganisms (GCM) 10K type strain sequencing project: providing services to taxonomists for standard genome sequencing and annotation.</title>
        <authorList>
            <consortium name="The Broad Institute Genomics Platform"/>
            <consortium name="The Broad Institute Genome Sequencing Center for Infectious Disease"/>
            <person name="Wu L."/>
            <person name="Ma J."/>
        </authorList>
    </citation>
    <scope>NUCLEOTIDE SEQUENCE [LARGE SCALE GENOMIC DNA]</scope>
    <source>
        <strain evidence="15">JCM 19125</strain>
    </source>
</reference>
<keyword evidence="4 10" id="KW-0812">Transmembrane</keyword>
<evidence type="ECO:0000256" key="5">
    <source>
        <dbReference type="ARBA" id="ARBA00022737"/>
    </source>
</evidence>
<proteinExistence type="inferred from homology"/>
<sequence>MLGDIALIGLFILVGGVFAAAEMALVTLRESQIRHLSVKGKRGRAVARLTSNPNLFLSAVQIGVTISGMLSAAFGGATIGARLVPVLVGWGVPPNVAAPLSLVVTTVVIAYFSIVVGELTAKRLAMQRSETFSLALAPLVSGIATITRPVIWLLDISTNFLVRVLGGDPNLSKDAVTDEELRAMVISSSSLGVEERGIVDELFDAGELSLREVMVPRTEVDFLPADMPISLAYREVRGAPHSRYPVTDGSSDRIVGFIHVRDLMDVEGAARAGNVRTLAREVLFLPETVKILTAMTAMRSRGAHLAVVRDEYGGTAGIVTLEDLFEELIGDITDEYDVATGNGAREVNDVDGLTTIEEFAELTGHVIPEGPYDTVAGYYMSVVGKVPVLGGLITVRLDPVADAHGARPAWYTLEVRELDGRRAAWFTLRREAAATAEPEGDADA</sequence>
<dbReference type="SUPFAM" id="SSF56176">
    <property type="entry name" value="FAD-binding/transporter-associated domain-like"/>
    <property type="match status" value="1"/>
</dbReference>
<protein>
    <submittedName>
        <fullName evidence="14">Hemolysin family protein</fullName>
    </submittedName>
</protein>
<dbReference type="EMBL" id="BAABLV010000020">
    <property type="protein sequence ID" value="GAA4897837.1"/>
    <property type="molecule type" value="Genomic_DNA"/>
</dbReference>
<dbReference type="InterPro" id="IPR044751">
    <property type="entry name" value="Ion_transp-like_CBS"/>
</dbReference>
<comment type="similarity">
    <text evidence="2">Belongs to the UPF0053 family.</text>
</comment>
<evidence type="ECO:0000256" key="3">
    <source>
        <dbReference type="ARBA" id="ARBA00022475"/>
    </source>
</evidence>
<feature type="transmembrane region" description="Helical" evidence="11">
    <location>
        <begin position="96"/>
        <end position="120"/>
    </location>
</feature>
<evidence type="ECO:0000256" key="11">
    <source>
        <dbReference type="SAM" id="Phobius"/>
    </source>
</evidence>
<dbReference type="PROSITE" id="PS51371">
    <property type="entry name" value="CBS"/>
    <property type="match status" value="2"/>
</dbReference>
<evidence type="ECO:0000256" key="8">
    <source>
        <dbReference type="ARBA" id="ARBA00023136"/>
    </source>
</evidence>
<feature type="domain" description="CNNM transmembrane" evidence="13">
    <location>
        <begin position="1"/>
        <end position="202"/>
    </location>
</feature>
<name>A0ABP9FAX8_9ACTN</name>
<dbReference type="InterPro" id="IPR005170">
    <property type="entry name" value="Transptr-assoc_dom"/>
</dbReference>
<dbReference type="SUPFAM" id="SSF54631">
    <property type="entry name" value="CBS-domain pair"/>
    <property type="match status" value="1"/>
</dbReference>
<dbReference type="Gene3D" id="3.30.465.10">
    <property type="match status" value="1"/>
</dbReference>
<keyword evidence="7 9" id="KW-0129">CBS domain</keyword>
<dbReference type="PANTHER" id="PTHR43099">
    <property type="entry name" value="UPF0053 PROTEIN YRKA"/>
    <property type="match status" value="1"/>
</dbReference>
<evidence type="ECO:0000256" key="4">
    <source>
        <dbReference type="ARBA" id="ARBA00022692"/>
    </source>
</evidence>
<evidence type="ECO:0000256" key="2">
    <source>
        <dbReference type="ARBA" id="ARBA00006337"/>
    </source>
</evidence>
<accession>A0ABP9FAX8</accession>
<feature type="domain" description="CBS" evidence="12">
    <location>
        <begin position="278"/>
        <end position="335"/>
    </location>
</feature>
<dbReference type="PANTHER" id="PTHR43099:SF5">
    <property type="entry name" value="HLYC_CORC FAMILY TRANSPORTER"/>
    <property type="match status" value="1"/>
</dbReference>
<dbReference type="InterPro" id="IPR000644">
    <property type="entry name" value="CBS_dom"/>
</dbReference>
<evidence type="ECO:0000259" key="13">
    <source>
        <dbReference type="PROSITE" id="PS51846"/>
    </source>
</evidence>
<dbReference type="InterPro" id="IPR046342">
    <property type="entry name" value="CBS_dom_sf"/>
</dbReference>
<gene>
    <name evidence="14" type="ORF">GCM10025789_14760</name>
</gene>
<feature type="transmembrane region" description="Helical" evidence="11">
    <location>
        <begin position="49"/>
        <end position="76"/>
    </location>
</feature>
<evidence type="ECO:0000259" key="12">
    <source>
        <dbReference type="PROSITE" id="PS51371"/>
    </source>
</evidence>
<comment type="caution">
    <text evidence="14">The sequence shown here is derived from an EMBL/GenBank/DDBJ whole genome shotgun (WGS) entry which is preliminary data.</text>
</comment>
<evidence type="ECO:0000313" key="15">
    <source>
        <dbReference type="Proteomes" id="UP001501521"/>
    </source>
</evidence>
<dbReference type="RefSeq" id="WP_345581225.1">
    <property type="nucleotide sequence ID" value="NZ_BAABLV010000020.1"/>
</dbReference>
<organism evidence="14 15">
    <name type="scientific">Tessaracoccus lubricantis</name>
    <dbReference type="NCBI Taxonomy" id="545543"/>
    <lineage>
        <taxon>Bacteria</taxon>
        <taxon>Bacillati</taxon>
        <taxon>Actinomycetota</taxon>
        <taxon>Actinomycetes</taxon>
        <taxon>Propionibacteriales</taxon>
        <taxon>Propionibacteriaceae</taxon>
        <taxon>Tessaracoccus</taxon>
    </lineage>
</organism>
<keyword evidence="6 10" id="KW-1133">Transmembrane helix</keyword>
<evidence type="ECO:0000256" key="1">
    <source>
        <dbReference type="ARBA" id="ARBA00004651"/>
    </source>
</evidence>
<evidence type="ECO:0000256" key="9">
    <source>
        <dbReference type="PROSITE-ProRule" id="PRU00703"/>
    </source>
</evidence>
<evidence type="ECO:0000256" key="6">
    <source>
        <dbReference type="ARBA" id="ARBA00022989"/>
    </source>
</evidence>
<dbReference type="InterPro" id="IPR002550">
    <property type="entry name" value="CNNM"/>
</dbReference>
<dbReference type="Gene3D" id="3.10.580.10">
    <property type="entry name" value="CBS-domain"/>
    <property type="match status" value="1"/>
</dbReference>
<comment type="subcellular location">
    <subcellularLocation>
        <location evidence="1">Cell membrane</location>
        <topology evidence="1">Multi-pass membrane protein</topology>
    </subcellularLocation>
</comment>